<feature type="compositionally biased region" description="Basic and acidic residues" evidence="1">
    <location>
        <begin position="222"/>
        <end position="238"/>
    </location>
</feature>
<protein>
    <recommendedName>
        <fullName evidence="2">DUF7779 domain-containing protein</fullName>
    </recommendedName>
</protein>
<evidence type="ECO:0000259" key="2">
    <source>
        <dbReference type="Pfam" id="PF25000"/>
    </source>
</evidence>
<dbReference type="AlphaFoldDB" id="A0A1V6SM01"/>
<name>A0A1V6SM01_9EURO</name>
<dbReference type="STRING" id="303698.A0A1V6SM01"/>
<dbReference type="EMBL" id="MLKD01000030">
    <property type="protein sequence ID" value="OQE15077.1"/>
    <property type="molecule type" value="Genomic_DNA"/>
</dbReference>
<dbReference type="Pfam" id="PF25000">
    <property type="entry name" value="DUF7779"/>
    <property type="match status" value="1"/>
</dbReference>
<feature type="region of interest" description="Disordered" evidence="1">
    <location>
        <begin position="209"/>
        <end position="247"/>
    </location>
</feature>
<evidence type="ECO:0000313" key="4">
    <source>
        <dbReference type="Proteomes" id="UP000191285"/>
    </source>
</evidence>
<organism evidence="3 4">
    <name type="scientific">Penicillium steckii</name>
    <dbReference type="NCBI Taxonomy" id="303698"/>
    <lineage>
        <taxon>Eukaryota</taxon>
        <taxon>Fungi</taxon>
        <taxon>Dikarya</taxon>
        <taxon>Ascomycota</taxon>
        <taxon>Pezizomycotina</taxon>
        <taxon>Eurotiomycetes</taxon>
        <taxon>Eurotiomycetidae</taxon>
        <taxon>Eurotiales</taxon>
        <taxon>Aspergillaceae</taxon>
        <taxon>Penicillium</taxon>
    </lineage>
</organism>
<proteinExistence type="predicted"/>
<keyword evidence="4" id="KW-1185">Reference proteome</keyword>
<dbReference type="OrthoDB" id="20872at2759"/>
<gene>
    <name evidence="3" type="ORF">PENSTE_c030G02933</name>
</gene>
<dbReference type="Gene3D" id="3.40.50.300">
    <property type="entry name" value="P-loop containing nucleotide triphosphate hydrolases"/>
    <property type="match status" value="1"/>
</dbReference>
<dbReference type="InterPro" id="IPR056681">
    <property type="entry name" value="DUF7779"/>
</dbReference>
<reference evidence="4" key="1">
    <citation type="journal article" date="2017" name="Nat. Microbiol.">
        <title>Global analysis of biosynthetic gene clusters reveals vast potential of secondary metabolite production in Penicillium species.</title>
        <authorList>
            <person name="Nielsen J.C."/>
            <person name="Grijseels S."/>
            <person name="Prigent S."/>
            <person name="Ji B."/>
            <person name="Dainat J."/>
            <person name="Nielsen K.F."/>
            <person name="Frisvad J.C."/>
            <person name="Workman M."/>
            <person name="Nielsen J."/>
        </authorList>
    </citation>
    <scope>NUCLEOTIDE SEQUENCE [LARGE SCALE GENOMIC DNA]</scope>
    <source>
        <strain evidence="4">IBT 24891</strain>
    </source>
</reference>
<dbReference type="InterPro" id="IPR027417">
    <property type="entry name" value="P-loop_NTPase"/>
</dbReference>
<evidence type="ECO:0000313" key="3">
    <source>
        <dbReference type="EMBL" id="OQE15077.1"/>
    </source>
</evidence>
<feature type="domain" description="DUF7779" evidence="2">
    <location>
        <begin position="175"/>
        <end position="288"/>
    </location>
</feature>
<comment type="caution">
    <text evidence="3">The sequence shown here is derived from an EMBL/GenBank/DDBJ whole genome shotgun (WGS) entry which is preliminary data.</text>
</comment>
<evidence type="ECO:0000256" key="1">
    <source>
        <dbReference type="SAM" id="MobiDB-lite"/>
    </source>
</evidence>
<sequence length="385" mass="44733">MQPEPSEPRPDPLSTVPFLHDPDFVSRDKLFAQIEEKSSTPGSRVALVGLGGVGKTRLAIEYCYRVRQQLRNTWVFWVHASSVARCEKSLRDLADRVKIPGPKELEFMPLAVIQAASYIIHHSPRCSVSQYLKRLQKSDRRAINLLKRETHLLRDWEAKDSIILTWQISFDYIRRIRRSATNLLSLMSLYDRQGVPEFLLRSRNDGNDDYSELSEDSTNNAFEKDTDRSVESSVKTESDPDDQSDFDEEFEEDIATLKNYSFISTGEDSRLLTMHRLVQLTVHAWLEREGQLELWREHAINNLYYYLPRESKDWEICEKVSPHIRSTALRKPKSQCSQRKLSSLELEVARYGTNTIFDLLINDRSCGEWDTLHYCVRKISQKLGS</sequence>
<accession>A0A1V6SM01</accession>
<dbReference type="Proteomes" id="UP000191285">
    <property type="component" value="Unassembled WGS sequence"/>
</dbReference>
<dbReference type="SUPFAM" id="SSF52540">
    <property type="entry name" value="P-loop containing nucleoside triphosphate hydrolases"/>
    <property type="match status" value="1"/>
</dbReference>